<protein>
    <submittedName>
        <fullName evidence="2">Uncharacterized protein</fullName>
    </submittedName>
</protein>
<keyword evidence="3" id="KW-1185">Reference proteome</keyword>
<dbReference type="Proteomes" id="UP001055439">
    <property type="component" value="Chromosome 8"/>
</dbReference>
<evidence type="ECO:0000313" key="3">
    <source>
        <dbReference type="Proteomes" id="UP001055439"/>
    </source>
</evidence>
<gene>
    <name evidence="2" type="ORF">MUK42_17509</name>
</gene>
<sequence>MPSTWVLRELISPEKGKGCRNISPANQSLLRAWRMQSASRILRRRTCRRESGGSISTAGQQRPITHYSSPVAVS</sequence>
<accession>A0A9E7KKG0</accession>
<evidence type="ECO:0000313" key="2">
    <source>
        <dbReference type="EMBL" id="URE22087.1"/>
    </source>
</evidence>
<name>A0A9E7KKG0_9LILI</name>
<dbReference type="AlphaFoldDB" id="A0A9E7KKG0"/>
<dbReference type="EMBL" id="CP097510">
    <property type="protein sequence ID" value="URE22087.1"/>
    <property type="molecule type" value="Genomic_DNA"/>
</dbReference>
<feature type="region of interest" description="Disordered" evidence="1">
    <location>
        <begin position="43"/>
        <end position="74"/>
    </location>
</feature>
<evidence type="ECO:0000256" key="1">
    <source>
        <dbReference type="SAM" id="MobiDB-lite"/>
    </source>
</evidence>
<feature type="compositionally biased region" description="Polar residues" evidence="1">
    <location>
        <begin position="53"/>
        <end position="68"/>
    </location>
</feature>
<organism evidence="2 3">
    <name type="scientific">Musa troglodytarum</name>
    <name type="common">fe'i banana</name>
    <dbReference type="NCBI Taxonomy" id="320322"/>
    <lineage>
        <taxon>Eukaryota</taxon>
        <taxon>Viridiplantae</taxon>
        <taxon>Streptophyta</taxon>
        <taxon>Embryophyta</taxon>
        <taxon>Tracheophyta</taxon>
        <taxon>Spermatophyta</taxon>
        <taxon>Magnoliopsida</taxon>
        <taxon>Liliopsida</taxon>
        <taxon>Zingiberales</taxon>
        <taxon>Musaceae</taxon>
        <taxon>Musa</taxon>
    </lineage>
</organism>
<proteinExistence type="predicted"/>
<reference evidence="2" key="1">
    <citation type="submission" date="2022-05" db="EMBL/GenBank/DDBJ databases">
        <title>The Musa troglodytarum L. genome provides insights into the mechanism of non-climacteric behaviour and enrichment of carotenoids.</title>
        <authorList>
            <person name="Wang J."/>
        </authorList>
    </citation>
    <scope>NUCLEOTIDE SEQUENCE</scope>
    <source>
        <tissue evidence="2">Leaf</tissue>
    </source>
</reference>